<feature type="transmembrane region" description="Helical" evidence="1">
    <location>
        <begin position="147"/>
        <end position="168"/>
    </location>
</feature>
<keyword evidence="1" id="KW-1133">Transmembrane helix</keyword>
<accession>A0AAE0IRF3</accession>
<comment type="caution">
    <text evidence="2">The sequence shown here is derived from an EMBL/GenBank/DDBJ whole genome shotgun (WGS) entry which is preliminary data.</text>
</comment>
<keyword evidence="1" id="KW-0472">Membrane</keyword>
<organism evidence="2 3">
    <name type="scientific">Apodospora peruviana</name>
    <dbReference type="NCBI Taxonomy" id="516989"/>
    <lineage>
        <taxon>Eukaryota</taxon>
        <taxon>Fungi</taxon>
        <taxon>Dikarya</taxon>
        <taxon>Ascomycota</taxon>
        <taxon>Pezizomycotina</taxon>
        <taxon>Sordariomycetes</taxon>
        <taxon>Sordariomycetidae</taxon>
        <taxon>Sordariales</taxon>
        <taxon>Lasiosphaeriaceae</taxon>
        <taxon>Apodospora</taxon>
    </lineage>
</organism>
<evidence type="ECO:0000256" key="1">
    <source>
        <dbReference type="SAM" id="Phobius"/>
    </source>
</evidence>
<proteinExistence type="predicted"/>
<name>A0AAE0IRF3_9PEZI</name>
<keyword evidence="1" id="KW-0812">Transmembrane</keyword>
<reference evidence="2" key="1">
    <citation type="journal article" date="2023" name="Mol. Phylogenet. Evol.">
        <title>Genome-scale phylogeny and comparative genomics of the fungal order Sordariales.</title>
        <authorList>
            <person name="Hensen N."/>
            <person name="Bonometti L."/>
            <person name="Westerberg I."/>
            <person name="Brannstrom I.O."/>
            <person name="Guillou S."/>
            <person name="Cros-Aarteil S."/>
            <person name="Calhoun S."/>
            <person name="Haridas S."/>
            <person name="Kuo A."/>
            <person name="Mondo S."/>
            <person name="Pangilinan J."/>
            <person name="Riley R."/>
            <person name="LaButti K."/>
            <person name="Andreopoulos B."/>
            <person name="Lipzen A."/>
            <person name="Chen C."/>
            <person name="Yan M."/>
            <person name="Daum C."/>
            <person name="Ng V."/>
            <person name="Clum A."/>
            <person name="Steindorff A."/>
            <person name="Ohm R.A."/>
            <person name="Martin F."/>
            <person name="Silar P."/>
            <person name="Natvig D.O."/>
            <person name="Lalanne C."/>
            <person name="Gautier V."/>
            <person name="Ament-Velasquez S.L."/>
            <person name="Kruys A."/>
            <person name="Hutchinson M.I."/>
            <person name="Powell A.J."/>
            <person name="Barry K."/>
            <person name="Miller A.N."/>
            <person name="Grigoriev I.V."/>
            <person name="Debuchy R."/>
            <person name="Gladieux P."/>
            <person name="Hiltunen Thoren M."/>
            <person name="Johannesson H."/>
        </authorList>
    </citation>
    <scope>NUCLEOTIDE SEQUENCE</scope>
    <source>
        <strain evidence="2">CBS 118394</strain>
    </source>
</reference>
<reference evidence="2" key="2">
    <citation type="submission" date="2023-06" db="EMBL/GenBank/DDBJ databases">
        <authorList>
            <consortium name="Lawrence Berkeley National Laboratory"/>
            <person name="Haridas S."/>
            <person name="Hensen N."/>
            <person name="Bonometti L."/>
            <person name="Westerberg I."/>
            <person name="Brannstrom I.O."/>
            <person name="Guillou S."/>
            <person name="Cros-Aarteil S."/>
            <person name="Calhoun S."/>
            <person name="Kuo A."/>
            <person name="Mondo S."/>
            <person name="Pangilinan J."/>
            <person name="Riley R."/>
            <person name="Labutti K."/>
            <person name="Andreopoulos B."/>
            <person name="Lipzen A."/>
            <person name="Chen C."/>
            <person name="Yanf M."/>
            <person name="Daum C."/>
            <person name="Ng V."/>
            <person name="Clum A."/>
            <person name="Steindorff A."/>
            <person name="Ohm R."/>
            <person name="Martin F."/>
            <person name="Silar P."/>
            <person name="Natvig D."/>
            <person name="Lalanne C."/>
            <person name="Gautier V."/>
            <person name="Ament-Velasquez S.L."/>
            <person name="Kruys A."/>
            <person name="Hutchinson M.I."/>
            <person name="Powell A.J."/>
            <person name="Barry K."/>
            <person name="Miller A.N."/>
            <person name="Grigoriev I.V."/>
            <person name="Debuchy R."/>
            <person name="Gladieux P."/>
            <person name="Thoren M.H."/>
            <person name="Johannesson H."/>
        </authorList>
    </citation>
    <scope>NUCLEOTIDE SEQUENCE</scope>
    <source>
        <strain evidence="2">CBS 118394</strain>
    </source>
</reference>
<sequence length="174" mass="19097">MIVCLSIRFSSHSDQPDARHKTILRALCPLHIGSVDHHTHTHTKLSRHLRLLHLSHCLPEPGCGCSPLNLGYASVSVHSHELSPVVASQIPGPGSDLSAPGLPVVRVSSRFQLPASSLSIQVPPFHLQCPISSSDFDFQFRGRVGRLSYVFVSWFTTYILLSPPWSLVPDSLIP</sequence>
<evidence type="ECO:0000313" key="2">
    <source>
        <dbReference type="EMBL" id="KAK3329919.1"/>
    </source>
</evidence>
<gene>
    <name evidence="2" type="ORF">B0H66DRAFT_542364</name>
</gene>
<dbReference type="EMBL" id="JAUEDM010000001">
    <property type="protein sequence ID" value="KAK3329919.1"/>
    <property type="molecule type" value="Genomic_DNA"/>
</dbReference>
<dbReference type="AlphaFoldDB" id="A0AAE0IRF3"/>
<dbReference type="Proteomes" id="UP001283341">
    <property type="component" value="Unassembled WGS sequence"/>
</dbReference>
<keyword evidence="3" id="KW-1185">Reference proteome</keyword>
<evidence type="ECO:0000313" key="3">
    <source>
        <dbReference type="Proteomes" id="UP001283341"/>
    </source>
</evidence>
<protein>
    <submittedName>
        <fullName evidence="2">Uncharacterized protein</fullName>
    </submittedName>
</protein>